<reference evidence="4 5" key="1">
    <citation type="journal article" date="2012" name="Stand. Genomic Sci.">
        <title>Complete genome sequence of the sulfur compounds oxidizing chemolithoautotroph Sulfuricurvum kujiense type strain (YK-1(T)).</title>
        <authorList>
            <person name="Han C."/>
            <person name="Kotsyurbenko O."/>
            <person name="Chertkov O."/>
            <person name="Held B."/>
            <person name="Lapidus A."/>
            <person name="Nolan M."/>
            <person name="Lucas S."/>
            <person name="Hammon N."/>
            <person name="Deshpande S."/>
            <person name="Cheng J.F."/>
            <person name="Tapia R."/>
            <person name="Goodwin L.A."/>
            <person name="Pitluck S."/>
            <person name="Liolios K."/>
            <person name="Pagani I."/>
            <person name="Ivanova N."/>
            <person name="Mavromatis K."/>
            <person name="Mikhailova N."/>
            <person name="Pati A."/>
            <person name="Chen A."/>
            <person name="Palaniappan K."/>
            <person name="Land M."/>
            <person name="Hauser L."/>
            <person name="Chang Y.J."/>
            <person name="Jeffries C.D."/>
            <person name="Brambilla E.M."/>
            <person name="Rohde M."/>
            <person name="Spring S."/>
            <person name="Sikorski J."/>
            <person name="Goker M."/>
            <person name="Woyke T."/>
            <person name="Bristow J."/>
            <person name="Eisen J.A."/>
            <person name="Markowitz V."/>
            <person name="Hugenholtz P."/>
            <person name="Kyrpides N.C."/>
            <person name="Klenk H.P."/>
            <person name="Detter J.C."/>
        </authorList>
    </citation>
    <scope>NUCLEOTIDE SEQUENCE [LARGE SCALE GENOMIC DNA]</scope>
    <source>
        <strain evidence="5">ATCC BAA-921 / DSM 16994 / JCM 11577 / YK-1</strain>
    </source>
</reference>
<dbReference type="KEGG" id="sku:Sulku_2460"/>
<dbReference type="CDD" id="cd02947">
    <property type="entry name" value="TRX_family"/>
    <property type="match status" value="1"/>
</dbReference>
<dbReference type="InterPro" id="IPR017937">
    <property type="entry name" value="Thioredoxin_CS"/>
</dbReference>
<dbReference type="SUPFAM" id="SSF52833">
    <property type="entry name" value="Thioredoxin-like"/>
    <property type="match status" value="1"/>
</dbReference>
<gene>
    <name evidence="4" type="ordered locus">Sulku_2460</name>
</gene>
<dbReference type="Pfam" id="PF14595">
    <property type="entry name" value="Thioredoxin_9"/>
    <property type="match status" value="1"/>
</dbReference>
<feature type="transmembrane region" description="Helical" evidence="2">
    <location>
        <begin position="12"/>
        <end position="36"/>
    </location>
</feature>
<organism evidence="4 5">
    <name type="scientific">Sulfuricurvum kujiense (strain ATCC BAA-921 / DSM 16994 / JCM 11577 / YK-1)</name>
    <dbReference type="NCBI Taxonomy" id="709032"/>
    <lineage>
        <taxon>Bacteria</taxon>
        <taxon>Pseudomonadati</taxon>
        <taxon>Campylobacterota</taxon>
        <taxon>Epsilonproteobacteria</taxon>
        <taxon>Campylobacterales</taxon>
        <taxon>Sulfurimonadaceae</taxon>
        <taxon>Sulfuricurvum</taxon>
    </lineage>
</organism>
<keyword evidence="2" id="KW-0472">Membrane</keyword>
<proteinExistence type="predicted"/>
<dbReference type="AlphaFoldDB" id="E4TYV9"/>
<dbReference type="STRING" id="709032.Sulku_2460"/>
<dbReference type="Proteomes" id="UP000008721">
    <property type="component" value="Chromosome"/>
</dbReference>
<dbReference type="HOGENOM" id="CLU_1642864_0_0_7"/>
<sequence length="161" mass="17923">MPKSTSLKIQTIFGSPLRIVISLFFSFSLFGAPLSLKNTPYFHPNASVNIVIFYTTWCPPCQRSLALLGTVQKAHPEIALHRICVDDAQNQKKAVPYGLGQSIPIILIADHSGNVVKRFSALPDHSILNALIQRLEEGRLENGTLPADQRLDTWKMNRKGM</sequence>
<evidence type="ECO:0000256" key="2">
    <source>
        <dbReference type="SAM" id="Phobius"/>
    </source>
</evidence>
<dbReference type="Gene3D" id="3.40.30.10">
    <property type="entry name" value="Glutaredoxin"/>
    <property type="match status" value="1"/>
</dbReference>
<evidence type="ECO:0000313" key="4">
    <source>
        <dbReference type="EMBL" id="ADR35119.1"/>
    </source>
</evidence>
<dbReference type="EMBL" id="CP002355">
    <property type="protein sequence ID" value="ADR35119.1"/>
    <property type="molecule type" value="Genomic_DNA"/>
</dbReference>
<evidence type="ECO:0000313" key="5">
    <source>
        <dbReference type="Proteomes" id="UP000008721"/>
    </source>
</evidence>
<dbReference type="PROSITE" id="PS51352">
    <property type="entry name" value="THIOREDOXIN_2"/>
    <property type="match status" value="1"/>
</dbReference>
<dbReference type="eggNOG" id="COG0526">
    <property type="taxonomic scope" value="Bacteria"/>
</dbReference>
<dbReference type="RefSeq" id="WP_013461316.1">
    <property type="nucleotide sequence ID" value="NC_014762.1"/>
</dbReference>
<name>E4TYV9_SULKY</name>
<dbReference type="PROSITE" id="PS00194">
    <property type="entry name" value="THIOREDOXIN_1"/>
    <property type="match status" value="1"/>
</dbReference>
<keyword evidence="5" id="KW-1185">Reference proteome</keyword>
<protein>
    <recommendedName>
        <fullName evidence="3">Thioredoxin domain-containing protein</fullName>
    </recommendedName>
</protein>
<dbReference type="InterPro" id="IPR036249">
    <property type="entry name" value="Thioredoxin-like_sf"/>
</dbReference>
<keyword evidence="2" id="KW-0812">Transmembrane</keyword>
<accession>E4TYV9</accession>
<dbReference type="OrthoDB" id="9813820at2"/>
<keyword evidence="1" id="KW-0676">Redox-active center</keyword>
<dbReference type="InterPro" id="IPR013766">
    <property type="entry name" value="Thioredoxin_domain"/>
</dbReference>
<keyword evidence="2" id="KW-1133">Transmembrane helix</keyword>
<feature type="domain" description="Thioredoxin" evidence="3">
    <location>
        <begin position="1"/>
        <end position="137"/>
    </location>
</feature>
<evidence type="ECO:0000259" key="3">
    <source>
        <dbReference type="PROSITE" id="PS51352"/>
    </source>
</evidence>
<evidence type="ECO:0000256" key="1">
    <source>
        <dbReference type="ARBA" id="ARBA00023284"/>
    </source>
</evidence>